<comment type="caution">
    <text evidence="3">The sequence shown here is derived from an EMBL/GenBank/DDBJ whole genome shotgun (WGS) entry which is preliminary data.</text>
</comment>
<reference evidence="3 4" key="1">
    <citation type="journal article" date="2018" name="Evol. Lett.">
        <title>Horizontal gene cluster transfer increased hallucinogenic mushroom diversity.</title>
        <authorList>
            <person name="Reynolds H.T."/>
            <person name="Vijayakumar V."/>
            <person name="Gluck-Thaler E."/>
            <person name="Korotkin H.B."/>
            <person name="Matheny P.B."/>
            <person name="Slot J.C."/>
        </authorList>
    </citation>
    <scope>NUCLEOTIDE SEQUENCE [LARGE SCALE GENOMIC DNA]</scope>
    <source>
        <strain evidence="3 4">2631</strain>
    </source>
</reference>
<dbReference type="Proteomes" id="UP000283269">
    <property type="component" value="Unassembled WGS sequence"/>
</dbReference>
<protein>
    <submittedName>
        <fullName evidence="3">Uncharacterized protein</fullName>
    </submittedName>
</protein>
<gene>
    <name evidence="3" type="ORF">CVT25_001817</name>
</gene>
<sequence length="302" mass="33191">MYNALGMVMYSYGVSLLALRHRYCSPHYLVHNNVVHIHLQSRHQPSWQKEGACIPLLLNSTDGGEDSEHDLWTYALSSTLVHSNSSALKKKVTESPLSSAPSSARIFQSPRCRFCVIDWSVLAWTLRRPPNATRNMHWDNGTETAYEQEQETLVPPGRRNTTFFRTRVGLVFPVWGISATAFGIGVPAGRREVGMVMGMGMGARGGVTGDTEDGEEQEEDEVERDLDGTSDLEHGAGAHPHARHFLRASLLPHHAPAHPRIHPPPAPHAPALDTRVPHCLLYAALLSLIVALTPPIAIYAGA</sequence>
<dbReference type="AlphaFoldDB" id="A0A409WQG8"/>
<feature type="transmembrane region" description="Helical" evidence="2">
    <location>
        <begin position="280"/>
        <end position="300"/>
    </location>
</feature>
<keyword evidence="2" id="KW-0472">Membrane</keyword>
<feature type="compositionally biased region" description="Acidic residues" evidence="1">
    <location>
        <begin position="210"/>
        <end position="224"/>
    </location>
</feature>
<dbReference type="EMBL" id="NHYD01003309">
    <property type="protein sequence ID" value="PPQ80758.1"/>
    <property type="molecule type" value="Genomic_DNA"/>
</dbReference>
<accession>A0A409WQG8</accession>
<keyword evidence="2" id="KW-1133">Transmembrane helix</keyword>
<proteinExistence type="predicted"/>
<evidence type="ECO:0000256" key="2">
    <source>
        <dbReference type="SAM" id="Phobius"/>
    </source>
</evidence>
<feature type="region of interest" description="Disordered" evidence="1">
    <location>
        <begin position="204"/>
        <end position="237"/>
    </location>
</feature>
<evidence type="ECO:0000256" key="1">
    <source>
        <dbReference type="SAM" id="MobiDB-lite"/>
    </source>
</evidence>
<feature type="transmembrane region" description="Helical" evidence="2">
    <location>
        <begin position="168"/>
        <end position="189"/>
    </location>
</feature>
<evidence type="ECO:0000313" key="4">
    <source>
        <dbReference type="Proteomes" id="UP000283269"/>
    </source>
</evidence>
<dbReference type="InParanoid" id="A0A409WQG8"/>
<evidence type="ECO:0000313" key="3">
    <source>
        <dbReference type="EMBL" id="PPQ80758.1"/>
    </source>
</evidence>
<organism evidence="3 4">
    <name type="scientific">Psilocybe cyanescens</name>
    <dbReference type="NCBI Taxonomy" id="93625"/>
    <lineage>
        <taxon>Eukaryota</taxon>
        <taxon>Fungi</taxon>
        <taxon>Dikarya</taxon>
        <taxon>Basidiomycota</taxon>
        <taxon>Agaricomycotina</taxon>
        <taxon>Agaricomycetes</taxon>
        <taxon>Agaricomycetidae</taxon>
        <taxon>Agaricales</taxon>
        <taxon>Agaricineae</taxon>
        <taxon>Strophariaceae</taxon>
        <taxon>Psilocybe</taxon>
    </lineage>
</organism>
<name>A0A409WQG8_PSICY</name>
<keyword evidence="2" id="KW-0812">Transmembrane</keyword>
<feature type="compositionally biased region" description="Basic and acidic residues" evidence="1">
    <location>
        <begin position="225"/>
        <end position="236"/>
    </location>
</feature>
<keyword evidence="4" id="KW-1185">Reference proteome</keyword>